<sequence length="263" mass="28706">MTTQPEDPAKLDPVSYQEISERDFALLVKDPDAFRGRKIVVYGRVTQFDSATGTDRFRADTAAVLQDSPYDYDQNTALEADQSALVANVVEDDIVKMYVEVDGSYSYDTQIGGRTTVPKFTVNIIELLPTGPSSTPRMTNPVPSSTVSAPRTAAQLPTVPGTDAQGFIGVPGGRCNYTNLAVLIGRTPQSLVVICETGVGRLYYKGVRLSDGAPIEIDDPVRTELGYVVTNDGVQYWIDRDALIITRGGTQLADEPMLQYWAR</sequence>
<evidence type="ECO:0000313" key="2">
    <source>
        <dbReference type="Proteomes" id="UP001163947"/>
    </source>
</evidence>
<dbReference type="EMBL" id="CP106982">
    <property type="protein sequence ID" value="UYF91766.1"/>
    <property type="molecule type" value="Genomic_DNA"/>
</dbReference>
<name>A0AA46PRF8_9NOCA</name>
<dbReference type="Proteomes" id="UP001163947">
    <property type="component" value="Chromosome"/>
</dbReference>
<dbReference type="RefSeq" id="WP_051359191.1">
    <property type="nucleotide sequence ID" value="NZ_CM002177.1"/>
</dbReference>
<reference evidence="1" key="1">
    <citation type="submission" date="2022-09" db="EMBL/GenBank/DDBJ databases">
        <title>The genome sequence of Rhodococcus aetherivorans N1.</title>
        <authorList>
            <person name="Jiang W."/>
        </authorList>
    </citation>
    <scope>NUCLEOTIDE SEQUENCE</scope>
    <source>
        <strain evidence="1">N1</strain>
    </source>
</reference>
<gene>
    <name evidence="1" type="ORF">OCS65_14565</name>
</gene>
<organism evidence="1 2">
    <name type="scientific">Rhodococcus aetherivorans</name>
    <dbReference type="NCBI Taxonomy" id="191292"/>
    <lineage>
        <taxon>Bacteria</taxon>
        <taxon>Bacillati</taxon>
        <taxon>Actinomycetota</taxon>
        <taxon>Actinomycetes</taxon>
        <taxon>Mycobacteriales</taxon>
        <taxon>Nocardiaceae</taxon>
        <taxon>Rhodococcus</taxon>
    </lineage>
</organism>
<protein>
    <submittedName>
        <fullName evidence="1">Uncharacterized protein</fullName>
    </submittedName>
</protein>
<proteinExistence type="predicted"/>
<accession>A0AA46PRF8</accession>
<dbReference type="GeneID" id="83621664"/>
<dbReference type="AlphaFoldDB" id="A0AA46PRF8"/>
<evidence type="ECO:0000313" key="1">
    <source>
        <dbReference type="EMBL" id="UYF91766.1"/>
    </source>
</evidence>